<dbReference type="Pfam" id="PF13407">
    <property type="entry name" value="Peripla_BP_4"/>
    <property type="match status" value="2"/>
</dbReference>
<name>A0A7X5HWP3_9FIRM</name>
<dbReference type="InterPro" id="IPR025997">
    <property type="entry name" value="SBP_2_dom"/>
</dbReference>
<dbReference type="Proteomes" id="UP000461585">
    <property type="component" value="Unassembled WGS sequence"/>
</dbReference>
<dbReference type="SUPFAM" id="SSF53822">
    <property type="entry name" value="Periplasmic binding protein-like I"/>
    <property type="match status" value="2"/>
</dbReference>
<keyword evidence="3" id="KW-0732">Signal</keyword>
<protein>
    <submittedName>
        <fullName evidence="5">Substrate-binding domain-containing protein</fullName>
    </submittedName>
</protein>
<dbReference type="RefSeq" id="WP_162370776.1">
    <property type="nucleotide sequence ID" value="NZ_JAAEEH010000026.1"/>
</dbReference>
<organism evidence="5 6">
    <name type="scientific">Anaerotalea alkaliphila</name>
    <dbReference type="NCBI Taxonomy" id="2662126"/>
    <lineage>
        <taxon>Bacteria</taxon>
        <taxon>Bacillati</taxon>
        <taxon>Bacillota</taxon>
        <taxon>Clostridia</taxon>
        <taxon>Eubacteriales</taxon>
        <taxon>Anaerotalea</taxon>
    </lineage>
</organism>
<dbReference type="GO" id="GO:0030246">
    <property type="term" value="F:carbohydrate binding"/>
    <property type="evidence" value="ECO:0007669"/>
    <property type="project" value="UniProtKB-ARBA"/>
</dbReference>
<comment type="caution">
    <text evidence="5">The sequence shown here is derived from an EMBL/GenBank/DDBJ whole genome shotgun (WGS) entry which is preliminary data.</text>
</comment>
<evidence type="ECO:0000256" key="1">
    <source>
        <dbReference type="ARBA" id="ARBA00004196"/>
    </source>
</evidence>
<proteinExistence type="inferred from homology"/>
<reference evidence="5 6" key="1">
    <citation type="submission" date="2020-01" db="EMBL/GenBank/DDBJ databases">
        <title>Anaeroalcalibacter tamaniensis gen. nov., sp. nov., moderately halophilic strictly anaerobic fermenter bacterium from mud volcano of Taman peninsula.</title>
        <authorList>
            <person name="Frolova A."/>
            <person name="Merkel A.Y."/>
            <person name="Slobodkin A.I."/>
        </authorList>
    </citation>
    <scope>NUCLEOTIDE SEQUENCE [LARGE SCALE GENOMIC DNA]</scope>
    <source>
        <strain evidence="5 6">F-3ap</strain>
    </source>
</reference>
<gene>
    <name evidence="5" type="ORF">GXN74_09915</name>
</gene>
<dbReference type="PANTHER" id="PTHR46847:SF1">
    <property type="entry name" value="D-ALLOSE-BINDING PERIPLASMIC PROTEIN-RELATED"/>
    <property type="match status" value="1"/>
</dbReference>
<dbReference type="PANTHER" id="PTHR46847">
    <property type="entry name" value="D-ALLOSE-BINDING PERIPLASMIC PROTEIN-RELATED"/>
    <property type="match status" value="1"/>
</dbReference>
<keyword evidence="6" id="KW-1185">Reference proteome</keyword>
<feature type="domain" description="Periplasmic binding protein" evidence="4">
    <location>
        <begin position="43"/>
        <end position="295"/>
    </location>
</feature>
<comment type="subcellular location">
    <subcellularLocation>
        <location evidence="1">Cell envelope</location>
    </subcellularLocation>
</comment>
<dbReference type="Gene3D" id="3.40.50.2300">
    <property type="match status" value="4"/>
</dbReference>
<dbReference type="EMBL" id="JAAEEH010000026">
    <property type="protein sequence ID" value="NDL68055.1"/>
    <property type="molecule type" value="Genomic_DNA"/>
</dbReference>
<accession>A0A7X5HWP3</accession>
<evidence type="ECO:0000313" key="5">
    <source>
        <dbReference type="EMBL" id="NDL68055.1"/>
    </source>
</evidence>
<dbReference type="AlphaFoldDB" id="A0A7X5HWP3"/>
<sequence length="600" mass="66634">MAKIKGKWLLGMTVLILFLGVISFGLPQMFSGSNKPGVEYLIGMSHPNLSDETQIAAHTSMIEELARHPNARLIFTNAGGSTYKQIKDIDKLVNYGVDLLIITANDANILGPILNRVNERIPVMLLGKDIPYYSYRMFIGPDMLSVGEKAAEGLHQILGDKKASVVAVNGPIDDPVVMQIRKGFTDEINRNVKIKIEHNIYCDWLRTEAEENLQRLLRLGGEVDAVFAQNSTMAQGAINALQQEGLSIPVISVAGVLTDQLKQALREGRLEAVLYAPIGGKEAIDYAMRILHGEEGIPQKIIFRSILVTRENLGTLRLWDGREDGPMAEPYRIGYIESDLWKGSGISDMEGVLWIVGNLTNPSSVEQKDKEQKEMFENFLASGVDMVMFSPVFSYGWEELLLQAQREAVQVVLLGNPVKSSAQNLVYIGPDHENQGRIAAQHIIEDIYGKKAKIKILEITGNLDSLAAMQRSGGFRQITNGYSRIEIAEVFEGTMNPNRIQEMIVLAFKKHRQEINVVFLHADTWVPHTLSALEELGLEPGLDVHLIVANMGDSVYGIDKVGIQVISQSTYENQIRHLLVDSPKGDAKIEKVFLADRILQ</sequence>
<comment type="similarity">
    <text evidence="2">Belongs to the bacterial solute-binding protein 2 family.</text>
</comment>
<evidence type="ECO:0000259" key="4">
    <source>
        <dbReference type="Pfam" id="PF13407"/>
    </source>
</evidence>
<evidence type="ECO:0000313" key="6">
    <source>
        <dbReference type="Proteomes" id="UP000461585"/>
    </source>
</evidence>
<dbReference type="GO" id="GO:0030313">
    <property type="term" value="C:cell envelope"/>
    <property type="evidence" value="ECO:0007669"/>
    <property type="project" value="UniProtKB-SubCell"/>
</dbReference>
<dbReference type="InterPro" id="IPR028082">
    <property type="entry name" value="Peripla_BP_I"/>
</dbReference>
<evidence type="ECO:0000256" key="3">
    <source>
        <dbReference type="ARBA" id="ARBA00022729"/>
    </source>
</evidence>
<evidence type="ECO:0000256" key="2">
    <source>
        <dbReference type="ARBA" id="ARBA00007639"/>
    </source>
</evidence>
<feature type="domain" description="Periplasmic binding protein" evidence="4">
    <location>
        <begin position="366"/>
        <end position="570"/>
    </location>
</feature>